<dbReference type="Proteomes" id="UP000001996">
    <property type="component" value="Unassembled WGS sequence"/>
</dbReference>
<gene>
    <name evidence="11" type="ORF">LELG_03058</name>
</gene>
<dbReference type="Pfam" id="PF16782">
    <property type="entry name" value="SIL1"/>
    <property type="match status" value="1"/>
</dbReference>
<dbReference type="GO" id="GO:0005783">
    <property type="term" value="C:endoplasmic reticulum"/>
    <property type="evidence" value="ECO:0007669"/>
    <property type="project" value="InterPro"/>
</dbReference>
<evidence type="ECO:0000313" key="11">
    <source>
        <dbReference type="EMBL" id="EDK44879.1"/>
    </source>
</evidence>
<evidence type="ECO:0000256" key="4">
    <source>
        <dbReference type="ARBA" id="ARBA00022448"/>
    </source>
</evidence>
<evidence type="ECO:0000256" key="6">
    <source>
        <dbReference type="ARBA" id="ARBA00022824"/>
    </source>
</evidence>
<proteinExistence type="inferred from homology"/>
<protein>
    <recommendedName>
        <fullName evidence="3">Nucleotide exchange factor SIL1</fullName>
    </recommendedName>
</protein>
<keyword evidence="4" id="KW-0813">Transport</keyword>
<feature type="chain" id="PRO_5002681644" description="Nucleotide exchange factor SIL1" evidence="10">
    <location>
        <begin position="20"/>
        <end position="471"/>
    </location>
</feature>
<keyword evidence="5 10" id="KW-0732">Signal</keyword>
<keyword evidence="8" id="KW-0811">Translocation</keyword>
<dbReference type="OrthoDB" id="448649at2759"/>
<feature type="compositionally biased region" description="Basic and acidic residues" evidence="9">
    <location>
        <begin position="82"/>
        <end position="109"/>
    </location>
</feature>
<organism evidence="11 12">
    <name type="scientific">Lodderomyces elongisporus (strain ATCC 11503 / CBS 2605 / JCM 1781 / NBRC 1676 / NRRL YB-4239)</name>
    <name type="common">Yeast</name>
    <name type="synonym">Saccharomyces elongisporus</name>
    <dbReference type="NCBI Taxonomy" id="379508"/>
    <lineage>
        <taxon>Eukaryota</taxon>
        <taxon>Fungi</taxon>
        <taxon>Dikarya</taxon>
        <taxon>Ascomycota</taxon>
        <taxon>Saccharomycotina</taxon>
        <taxon>Pichiomycetes</taxon>
        <taxon>Debaryomycetaceae</taxon>
        <taxon>Candida/Lodderomyces clade</taxon>
        <taxon>Lodderomyces</taxon>
    </lineage>
</organism>
<dbReference type="PANTHER" id="PTHR19316:SF34">
    <property type="entry name" value="NUCLEOTIDE EXCHANGE FACTOR SIL1"/>
    <property type="match status" value="1"/>
</dbReference>
<evidence type="ECO:0000256" key="2">
    <source>
        <dbReference type="ARBA" id="ARBA00011799"/>
    </source>
</evidence>
<evidence type="ECO:0000256" key="7">
    <source>
        <dbReference type="ARBA" id="ARBA00022927"/>
    </source>
</evidence>
<dbReference type="InterPro" id="IPR050693">
    <property type="entry name" value="Hsp70_NEF-Inhibitors"/>
</dbReference>
<evidence type="ECO:0000256" key="3">
    <source>
        <dbReference type="ARBA" id="ARBA00015352"/>
    </source>
</evidence>
<dbReference type="InterPro" id="IPR011989">
    <property type="entry name" value="ARM-like"/>
</dbReference>
<accession>A5E0C1</accession>
<comment type="subunit">
    <text evidence="2">Interacts with KAR2.</text>
</comment>
<dbReference type="OMA" id="FANIAQD"/>
<dbReference type="eggNOG" id="KOG2160">
    <property type="taxonomic scope" value="Eukaryota"/>
</dbReference>
<evidence type="ECO:0000256" key="9">
    <source>
        <dbReference type="SAM" id="MobiDB-lite"/>
    </source>
</evidence>
<dbReference type="KEGG" id="lel:PVL30_002550"/>
<comment type="similarity">
    <text evidence="1">Belongs to the SIL1 family.</text>
</comment>
<name>A5E0C1_LODEL</name>
<dbReference type="PANTHER" id="PTHR19316">
    <property type="entry name" value="PROTEIN FOLDING REGULATOR"/>
    <property type="match status" value="1"/>
</dbReference>
<feature type="compositionally biased region" description="Basic and acidic residues" evidence="9">
    <location>
        <begin position="142"/>
        <end position="152"/>
    </location>
</feature>
<dbReference type="FunCoup" id="A5E0C1">
    <property type="interactions" value="139"/>
</dbReference>
<dbReference type="AlphaFoldDB" id="A5E0C1"/>
<evidence type="ECO:0000256" key="10">
    <source>
        <dbReference type="SAM" id="SignalP"/>
    </source>
</evidence>
<dbReference type="Gene3D" id="1.25.10.10">
    <property type="entry name" value="Leucine-rich Repeat Variant"/>
    <property type="match status" value="1"/>
</dbReference>
<evidence type="ECO:0000256" key="1">
    <source>
        <dbReference type="ARBA" id="ARBA00010588"/>
    </source>
</evidence>
<reference evidence="11 12" key="1">
    <citation type="journal article" date="2009" name="Nature">
        <title>Evolution of pathogenicity and sexual reproduction in eight Candida genomes.</title>
        <authorList>
            <person name="Butler G."/>
            <person name="Rasmussen M.D."/>
            <person name="Lin M.F."/>
            <person name="Santos M.A."/>
            <person name="Sakthikumar S."/>
            <person name="Munro C.A."/>
            <person name="Rheinbay E."/>
            <person name="Grabherr M."/>
            <person name="Forche A."/>
            <person name="Reedy J.L."/>
            <person name="Agrafioti I."/>
            <person name="Arnaud M.B."/>
            <person name="Bates S."/>
            <person name="Brown A.J."/>
            <person name="Brunke S."/>
            <person name="Costanzo M.C."/>
            <person name="Fitzpatrick D.A."/>
            <person name="de Groot P.W."/>
            <person name="Harris D."/>
            <person name="Hoyer L.L."/>
            <person name="Hube B."/>
            <person name="Klis F.M."/>
            <person name="Kodira C."/>
            <person name="Lennard N."/>
            <person name="Logue M.E."/>
            <person name="Martin R."/>
            <person name="Neiman A.M."/>
            <person name="Nikolaou E."/>
            <person name="Quail M.A."/>
            <person name="Quinn J."/>
            <person name="Santos M.C."/>
            <person name="Schmitzberger F.F."/>
            <person name="Sherlock G."/>
            <person name="Shah P."/>
            <person name="Silverstein K.A."/>
            <person name="Skrzypek M.S."/>
            <person name="Soll D."/>
            <person name="Staggs R."/>
            <person name="Stansfield I."/>
            <person name="Stumpf M.P."/>
            <person name="Sudbery P.E."/>
            <person name="Srikantha T."/>
            <person name="Zeng Q."/>
            <person name="Berman J."/>
            <person name="Berriman M."/>
            <person name="Heitman J."/>
            <person name="Gow N.A."/>
            <person name="Lorenz M.C."/>
            <person name="Birren B.W."/>
            <person name="Kellis M."/>
            <person name="Cuomo C.A."/>
        </authorList>
    </citation>
    <scope>NUCLEOTIDE SEQUENCE [LARGE SCALE GENOMIC DNA]</scope>
    <source>
        <strain evidence="12">ATCC 11503 / BCRC 21390 / CBS 2605 / JCM 1781 / NBRC 1676 / NRRL YB-4239</strain>
    </source>
</reference>
<dbReference type="VEuPathDB" id="FungiDB:LELG_03058"/>
<keyword evidence="12" id="KW-1185">Reference proteome</keyword>
<dbReference type="GO" id="GO:0015031">
    <property type="term" value="P:protein transport"/>
    <property type="evidence" value="ECO:0007669"/>
    <property type="project" value="UniProtKB-KW"/>
</dbReference>
<feature type="region of interest" description="Disordered" evidence="9">
    <location>
        <begin position="82"/>
        <end position="155"/>
    </location>
</feature>
<dbReference type="GeneID" id="5232609"/>
<dbReference type="EMBL" id="CH981527">
    <property type="protein sequence ID" value="EDK44879.1"/>
    <property type="molecule type" value="Genomic_DNA"/>
</dbReference>
<feature type="signal peptide" evidence="10">
    <location>
        <begin position="1"/>
        <end position="19"/>
    </location>
</feature>
<sequence>MNKKLILVAISYLFTLIHSSSTNNRGNKNHQDIICDPSNLDNCYPRIFEPTSEWQLIKPGQDIPPGLHVRLNMETLEKEAKLMEREEEEENRKGEVEQQHKFGQEDNHNAGDVNNKVVELIVGENNGDDESPKNQNSNEAGETAKEQTKSRNEQIQQQILKAKTGYKPKSRVNAEDLTNFDSALNEVEQYDAHLQTQTENNNKERFELALDTIQDYVHDIELGVKLTSSKDSTVLRKLIDLAESGDGELKSKVYNIIASSLRNNPEAVQNIIDGRSGIDYTAFTKSLLGQLELASDLVQKRILGIVQALTQNVQFVESFFTFAQGHNYGLNTLVENFTKLGPQAKTRAANILQDLDLVGKSNDRRSLEDDDPSSNVSNFIQHALVENKVSTQSEFEKYFDNLVTIHQQDETLKPTREFLNWLAREVEVRKEKKKRDDVSLEELKFDEEMLHARHEVFGNPMGLRKAIADEL</sequence>
<evidence type="ECO:0000313" key="12">
    <source>
        <dbReference type="Proteomes" id="UP000001996"/>
    </source>
</evidence>
<dbReference type="STRING" id="379508.A5E0C1"/>
<keyword evidence="7" id="KW-0653">Protein transport</keyword>
<dbReference type="GO" id="GO:0000774">
    <property type="term" value="F:adenyl-nucleotide exchange factor activity"/>
    <property type="evidence" value="ECO:0007669"/>
    <property type="project" value="InterPro"/>
</dbReference>
<dbReference type="InParanoid" id="A5E0C1"/>
<keyword evidence="6" id="KW-0256">Endoplasmic reticulum</keyword>
<evidence type="ECO:0000256" key="5">
    <source>
        <dbReference type="ARBA" id="ARBA00022729"/>
    </source>
</evidence>
<evidence type="ECO:0000256" key="8">
    <source>
        <dbReference type="ARBA" id="ARBA00023010"/>
    </source>
</evidence>
<dbReference type="HOGENOM" id="CLU_034955_0_0_1"/>
<dbReference type="InterPro" id="IPR031884">
    <property type="entry name" value="Sil1_fungi"/>
</dbReference>